<dbReference type="AlphaFoldDB" id="V9EDI4"/>
<organism evidence="1 2">
    <name type="scientific">Phytophthora nicotianae P1569</name>
    <dbReference type="NCBI Taxonomy" id="1317065"/>
    <lineage>
        <taxon>Eukaryota</taxon>
        <taxon>Sar</taxon>
        <taxon>Stramenopiles</taxon>
        <taxon>Oomycota</taxon>
        <taxon>Peronosporomycetes</taxon>
        <taxon>Peronosporales</taxon>
        <taxon>Peronosporaceae</taxon>
        <taxon>Phytophthora</taxon>
    </lineage>
</organism>
<protein>
    <submittedName>
        <fullName evidence="1">Uncharacterized protein</fullName>
    </submittedName>
</protein>
<keyword evidence="2" id="KW-1185">Reference proteome</keyword>
<dbReference type="Proteomes" id="UP000018721">
    <property type="component" value="Unassembled WGS sequence"/>
</dbReference>
<comment type="caution">
    <text evidence="1">The sequence shown here is derived from an EMBL/GenBank/DDBJ whole genome shotgun (WGS) entry which is preliminary data.</text>
</comment>
<dbReference type="OrthoDB" id="146504at2759"/>
<dbReference type="EMBL" id="ANIZ01002948">
    <property type="protein sequence ID" value="ETI37220.1"/>
    <property type="molecule type" value="Genomic_DNA"/>
</dbReference>
<proteinExistence type="predicted"/>
<dbReference type="HOGENOM" id="CLU_1417708_0_0_1"/>
<gene>
    <name evidence="1" type="ORF">F443_16771</name>
</gene>
<reference evidence="1 2" key="1">
    <citation type="submission" date="2013-11" db="EMBL/GenBank/DDBJ databases">
        <title>The Genome Sequence of Phytophthora parasitica P1569.</title>
        <authorList>
            <consortium name="The Broad Institute Genomics Platform"/>
            <person name="Russ C."/>
            <person name="Tyler B."/>
            <person name="Panabieres F."/>
            <person name="Shan W."/>
            <person name="Tripathy S."/>
            <person name="Grunwald N."/>
            <person name="Machado M."/>
            <person name="Johnson C.S."/>
            <person name="Arredondo F."/>
            <person name="Hong C."/>
            <person name="Coffey M."/>
            <person name="Young S.K."/>
            <person name="Zeng Q."/>
            <person name="Gargeya S."/>
            <person name="Fitzgerald M."/>
            <person name="Abouelleil A."/>
            <person name="Alvarado L."/>
            <person name="Chapman S.B."/>
            <person name="Gainer-Dewar J."/>
            <person name="Goldberg J."/>
            <person name="Griggs A."/>
            <person name="Gujja S."/>
            <person name="Hansen M."/>
            <person name="Howarth C."/>
            <person name="Imamovic A."/>
            <person name="Ireland A."/>
            <person name="Larimer J."/>
            <person name="McCowan C."/>
            <person name="Murphy C."/>
            <person name="Pearson M."/>
            <person name="Poon T.W."/>
            <person name="Priest M."/>
            <person name="Roberts A."/>
            <person name="Saif S."/>
            <person name="Shea T."/>
            <person name="Sykes S."/>
            <person name="Wortman J."/>
            <person name="Nusbaum C."/>
            <person name="Birren B."/>
        </authorList>
    </citation>
    <scope>NUCLEOTIDE SEQUENCE [LARGE SCALE GENOMIC DNA]</scope>
    <source>
        <strain evidence="1 2">P1569</strain>
    </source>
</reference>
<evidence type="ECO:0000313" key="1">
    <source>
        <dbReference type="EMBL" id="ETI37220.1"/>
    </source>
</evidence>
<name>V9EDI4_PHYNI</name>
<evidence type="ECO:0000313" key="2">
    <source>
        <dbReference type="Proteomes" id="UP000018721"/>
    </source>
</evidence>
<sequence length="192" mass="21258">MIHSPDRDVRVKTSQILRDRSVRFIALASLRLASASRLSRGVIFSIAFIMALWRQEFHLEQREQYGVVRLTERDDHSWNVLHQGVPRLPCISVGRKSSSTGTKTSLISVRLRGPIVHNPLGNPSCRAVHITQAGQEGPSHGSRSKAQIAVAAQTASNVQVELGTELARLRDRVAALQKLAHAARRPLRAIKT</sequence>
<accession>V9EDI4</accession>